<organism evidence="10 11">
    <name type="scientific">Ilex paraguariensis</name>
    <name type="common">yerba mate</name>
    <dbReference type="NCBI Taxonomy" id="185542"/>
    <lineage>
        <taxon>Eukaryota</taxon>
        <taxon>Viridiplantae</taxon>
        <taxon>Streptophyta</taxon>
        <taxon>Embryophyta</taxon>
        <taxon>Tracheophyta</taxon>
        <taxon>Spermatophyta</taxon>
        <taxon>Magnoliopsida</taxon>
        <taxon>eudicotyledons</taxon>
        <taxon>Gunneridae</taxon>
        <taxon>Pentapetalae</taxon>
        <taxon>asterids</taxon>
        <taxon>campanulids</taxon>
        <taxon>Aquifoliales</taxon>
        <taxon>Aquifoliaceae</taxon>
        <taxon>Ilex</taxon>
    </lineage>
</organism>
<dbReference type="InterPro" id="IPR036312">
    <property type="entry name" value="Bifun_inhib/LTP/seed_sf"/>
</dbReference>
<evidence type="ECO:0000313" key="10">
    <source>
        <dbReference type="EMBL" id="CAK9148438.1"/>
    </source>
</evidence>
<comment type="caution">
    <text evidence="10">The sequence shown here is derived from an EMBL/GenBank/DDBJ whole genome shotgun (WGS) entry which is preliminary data.</text>
</comment>
<evidence type="ECO:0000256" key="1">
    <source>
        <dbReference type="ARBA" id="ARBA00004609"/>
    </source>
</evidence>
<evidence type="ECO:0000313" key="11">
    <source>
        <dbReference type="Proteomes" id="UP001642360"/>
    </source>
</evidence>
<evidence type="ECO:0000256" key="2">
    <source>
        <dbReference type="ARBA" id="ARBA00009748"/>
    </source>
</evidence>
<comment type="subcellular location">
    <subcellularLocation>
        <location evidence="1">Cell membrane</location>
        <topology evidence="1">Lipid-anchor</topology>
        <topology evidence="1">GPI-anchor</topology>
    </subcellularLocation>
</comment>
<sequence>MMGFGEHNVGGSDFAQDKKECKDQLIGLSPCLPFVSGESKSPTPACCSELRKDINTTRKCLCVLVKDRNEPGLGFKINATLALNLPSICHAPSNASDCLAHVKSTQTPTLLGYQCGLLHLSFYVMSGSDFAQDKKECKDQLIGLSPCLPFVSGESKSPTPACCSELRKDINTTRKCLCVLVKDRNEPGLGFKINATLALNLPSICHAPSNASDCLALLNLAPNSTDAQVFEQFASTNGASGTIDGTPTSSSSRVWRRKWPASRLFSRVSLWLLLSVFISSL</sequence>
<keyword evidence="8" id="KW-0449">Lipoprotein</keyword>
<gene>
    <name evidence="10" type="ORF">ILEXP_LOCUS16376</name>
</gene>
<keyword evidence="11" id="KW-1185">Reference proteome</keyword>
<evidence type="ECO:0000256" key="8">
    <source>
        <dbReference type="ARBA" id="ARBA00023288"/>
    </source>
</evidence>
<dbReference type="InterPro" id="IPR016140">
    <property type="entry name" value="Bifunc_inhib/LTP/seed_store"/>
</dbReference>
<dbReference type="GO" id="GO:0005886">
    <property type="term" value="C:plasma membrane"/>
    <property type="evidence" value="ECO:0007669"/>
    <property type="project" value="UniProtKB-SubCell"/>
</dbReference>
<feature type="domain" description="Bifunctional inhibitor/plant lipid transfer protein/seed storage helical" evidence="9">
    <location>
        <begin position="21"/>
        <end position="98"/>
    </location>
</feature>
<keyword evidence="5" id="KW-0732">Signal</keyword>
<dbReference type="Gene3D" id="1.10.110.10">
    <property type="entry name" value="Plant lipid-transfer and hydrophobic proteins"/>
    <property type="match status" value="2"/>
</dbReference>
<dbReference type="SMART" id="SM00499">
    <property type="entry name" value="AAI"/>
    <property type="match status" value="2"/>
</dbReference>
<keyword evidence="6" id="KW-1015">Disulfide bond</keyword>
<keyword evidence="4" id="KW-0336">GPI-anchor</keyword>
<accession>A0ABC8S0C8</accession>
<dbReference type="GO" id="GO:0098552">
    <property type="term" value="C:side of membrane"/>
    <property type="evidence" value="ECO:0007669"/>
    <property type="project" value="UniProtKB-KW"/>
</dbReference>
<dbReference type="Pfam" id="PF14368">
    <property type="entry name" value="LTP_2"/>
    <property type="match status" value="2"/>
</dbReference>
<keyword evidence="4" id="KW-0472">Membrane</keyword>
<comment type="similarity">
    <text evidence="2">Belongs to the plant LTP family.</text>
</comment>
<evidence type="ECO:0000256" key="6">
    <source>
        <dbReference type="ARBA" id="ARBA00023157"/>
    </source>
</evidence>
<dbReference type="FunFam" id="1.10.110.10:FF:000001">
    <property type="entry name" value="Bifunctional inhibitor/lipid-transfer protein/seed storage 2S albumin superfamily protein"/>
    <property type="match status" value="2"/>
</dbReference>
<keyword evidence="3" id="KW-1003">Cell membrane</keyword>
<protein>
    <recommendedName>
        <fullName evidence="9">Bifunctional inhibitor/plant lipid transfer protein/seed storage helical domain-containing protein</fullName>
    </recommendedName>
</protein>
<evidence type="ECO:0000256" key="7">
    <source>
        <dbReference type="ARBA" id="ARBA00023180"/>
    </source>
</evidence>
<feature type="domain" description="Bifunctional inhibitor/plant lipid transfer protein/seed storage helical" evidence="9">
    <location>
        <begin position="137"/>
        <end position="214"/>
    </location>
</feature>
<evidence type="ECO:0000256" key="3">
    <source>
        <dbReference type="ARBA" id="ARBA00022475"/>
    </source>
</evidence>
<keyword evidence="7" id="KW-0325">Glycoprotein</keyword>
<name>A0ABC8S0C8_9AQUA</name>
<dbReference type="Proteomes" id="UP001642360">
    <property type="component" value="Unassembled WGS sequence"/>
</dbReference>
<evidence type="ECO:0000256" key="4">
    <source>
        <dbReference type="ARBA" id="ARBA00022622"/>
    </source>
</evidence>
<dbReference type="CDD" id="cd00010">
    <property type="entry name" value="AAI_LTSS"/>
    <property type="match status" value="2"/>
</dbReference>
<evidence type="ECO:0000256" key="5">
    <source>
        <dbReference type="ARBA" id="ARBA00022729"/>
    </source>
</evidence>
<evidence type="ECO:0000259" key="9">
    <source>
        <dbReference type="SMART" id="SM00499"/>
    </source>
</evidence>
<dbReference type="PANTHER" id="PTHR33044">
    <property type="entry name" value="BIFUNCTIONAL INHIBITOR/LIPID-TRANSFER PROTEIN/SEED STORAGE 2S ALBUMIN SUPERFAMILY PROTEIN-RELATED"/>
    <property type="match status" value="1"/>
</dbReference>
<reference evidence="10 11" key="1">
    <citation type="submission" date="2024-02" db="EMBL/GenBank/DDBJ databases">
        <authorList>
            <person name="Vignale AGUSTIN F."/>
            <person name="Sosa J E."/>
            <person name="Modenutti C."/>
        </authorList>
    </citation>
    <scope>NUCLEOTIDE SEQUENCE [LARGE SCALE GENOMIC DNA]</scope>
</reference>
<dbReference type="AlphaFoldDB" id="A0ABC8S0C8"/>
<dbReference type="EMBL" id="CAUOFW020001748">
    <property type="protein sequence ID" value="CAK9148438.1"/>
    <property type="molecule type" value="Genomic_DNA"/>
</dbReference>
<proteinExistence type="inferred from homology"/>
<dbReference type="InterPro" id="IPR043325">
    <property type="entry name" value="LTSS"/>
</dbReference>
<dbReference type="SUPFAM" id="SSF47699">
    <property type="entry name" value="Bifunctional inhibitor/lipid-transfer protein/seed storage 2S albumin"/>
    <property type="match status" value="2"/>
</dbReference>